<evidence type="ECO:0000313" key="1">
    <source>
        <dbReference type="EMBL" id="GAF80331.1"/>
    </source>
</evidence>
<proteinExistence type="predicted"/>
<accession>X0SYW1</accession>
<dbReference type="InterPro" id="IPR036748">
    <property type="entry name" value="MTH938-like_sf"/>
</dbReference>
<dbReference type="PANTHER" id="PTHR15811:SF5">
    <property type="entry name" value="MTH938 DOMAIN-CONTAINING PROTEIN"/>
    <property type="match status" value="1"/>
</dbReference>
<name>X0SYW1_9ZZZZ</name>
<sequence length="112" mass="12641">MVNNYQFGEITIAGKTYQDDVIIYPDHIDEHWWREKGHNLVINDIGGVIDAEPEVIVIGTGEPGLMQVDKETLGCLKKLGIKTIVLPTERAYKEYNRLAPTKKVIGCFHLTC</sequence>
<dbReference type="Pfam" id="PF04430">
    <property type="entry name" value="DUF498"/>
    <property type="match status" value="1"/>
</dbReference>
<dbReference type="InterPro" id="IPR007523">
    <property type="entry name" value="NDUFAF3/AAMDC"/>
</dbReference>
<dbReference type="SUPFAM" id="SSF64076">
    <property type="entry name" value="MTH938-like"/>
    <property type="match status" value="1"/>
</dbReference>
<dbReference type="EMBL" id="BARS01004574">
    <property type="protein sequence ID" value="GAF80331.1"/>
    <property type="molecule type" value="Genomic_DNA"/>
</dbReference>
<evidence type="ECO:0008006" key="2">
    <source>
        <dbReference type="Google" id="ProtNLM"/>
    </source>
</evidence>
<comment type="caution">
    <text evidence="1">The sequence shown here is derived from an EMBL/GenBank/DDBJ whole genome shotgun (WGS) entry which is preliminary data.</text>
</comment>
<reference evidence="1" key="1">
    <citation type="journal article" date="2014" name="Front. Microbiol.">
        <title>High frequency of phylogenetically diverse reductive dehalogenase-homologous genes in deep subseafloor sedimentary metagenomes.</title>
        <authorList>
            <person name="Kawai M."/>
            <person name="Futagami T."/>
            <person name="Toyoda A."/>
            <person name="Takaki Y."/>
            <person name="Nishi S."/>
            <person name="Hori S."/>
            <person name="Arai W."/>
            <person name="Tsubouchi T."/>
            <person name="Morono Y."/>
            <person name="Uchiyama I."/>
            <person name="Ito T."/>
            <person name="Fujiyama A."/>
            <person name="Inagaki F."/>
            <person name="Takami H."/>
        </authorList>
    </citation>
    <scope>NUCLEOTIDE SEQUENCE</scope>
    <source>
        <strain evidence="1">Expedition CK06-06</strain>
    </source>
</reference>
<dbReference type="GO" id="GO:0005737">
    <property type="term" value="C:cytoplasm"/>
    <property type="evidence" value="ECO:0007669"/>
    <property type="project" value="TreeGrafter"/>
</dbReference>
<dbReference type="PANTHER" id="PTHR15811">
    <property type="entry name" value="MTH938 DOMAIN-CONTAINING PROTEIN"/>
    <property type="match status" value="1"/>
</dbReference>
<gene>
    <name evidence="1" type="ORF">S01H1_08945</name>
</gene>
<dbReference type="Gene3D" id="3.40.1230.10">
    <property type="entry name" value="MTH938-like"/>
    <property type="match status" value="1"/>
</dbReference>
<dbReference type="AlphaFoldDB" id="X0SYW1"/>
<protein>
    <recommendedName>
        <fullName evidence="2">Mth938-like domain-containing protein</fullName>
    </recommendedName>
</protein>
<organism evidence="1">
    <name type="scientific">marine sediment metagenome</name>
    <dbReference type="NCBI Taxonomy" id="412755"/>
    <lineage>
        <taxon>unclassified sequences</taxon>
        <taxon>metagenomes</taxon>
        <taxon>ecological metagenomes</taxon>
    </lineage>
</organism>